<feature type="domain" description="Transposase MuDR plant" evidence="4">
    <location>
        <begin position="2"/>
        <end position="60"/>
    </location>
</feature>
<dbReference type="Proteomes" id="UP001168877">
    <property type="component" value="Unassembled WGS sequence"/>
</dbReference>
<protein>
    <recommendedName>
        <fullName evidence="8">MULE transposase domain-containing protein</fullName>
    </recommendedName>
</protein>
<gene>
    <name evidence="6" type="ORF">LWI29_002449</name>
</gene>
<keyword evidence="3" id="KW-0233">DNA recombination</keyword>
<dbReference type="Pfam" id="PF10551">
    <property type="entry name" value="MULE"/>
    <property type="match status" value="1"/>
</dbReference>
<dbReference type="GO" id="GO:0006313">
    <property type="term" value="P:DNA transposition"/>
    <property type="evidence" value="ECO:0007669"/>
    <property type="project" value="InterPro"/>
</dbReference>
<keyword evidence="7" id="KW-1185">Reference proteome</keyword>
<dbReference type="PROSITE" id="PS01007">
    <property type="entry name" value="TRANSPOSASE_MUTATOR"/>
    <property type="match status" value="1"/>
</dbReference>
<evidence type="ECO:0000256" key="2">
    <source>
        <dbReference type="ARBA" id="ARBA00023125"/>
    </source>
</evidence>
<dbReference type="InterPro" id="IPR018289">
    <property type="entry name" value="MULE_transposase_dom"/>
</dbReference>
<accession>A0AA39SL10</accession>
<feature type="domain" description="MULE transposase" evidence="5">
    <location>
        <begin position="194"/>
        <end position="289"/>
    </location>
</feature>
<dbReference type="GO" id="GO:0003677">
    <property type="term" value="F:DNA binding"/>
    <property type="evidence" value="ECO:0007669"/>
    <property type="project" value="UniProtKB-KW"/>
</dbReference>
<dbReference type="PANTHER" id="PTHR31973">
    <property type="entry name" value="POLYPROTEIN, PUTATIVE-RELATED"/>
    <property type="match status" value="1"/>
</dbReference>
<organism evidence="6 7">
    <name type="scientific">Acer saccharum</name>
    <name type="common">Sugar maple</name>
    <dbReference type="NCBI Taxonomy" id="4024"/>
    <lineage>
        <taxon>Eukaryota</taxon>
        <taxon>Viridiplantae</taxon>
        <taxon>Streptophyta</taxon>
        <taxon>Embryophyta</taxon>
        <taxon>Tracheophyta</taxon>
        <taxon>Spermatophyta</taxon>
        <taxon>Magnoliopsida</taxon>
        <taxon>eudicotyledons</taxon>
        <taxon>Gunneridae</taxon>
        <taxon>Pentapetalae</taxon>
        <taxon>rosids</taxon>
        <taxon>malvids</taxon>
        <taxon>Sapindales</taxon>
        <taxon>Sapindaceae</taxon>
        <taxon>Hippocastanoideae</taxon>
        <taxon>Acereae</taxon>
        <taxon>Acer</taxon>
    </lineage>
</organism>
<proteinExistence type="predicted"/>
<name>A0AA39SL10_ACESA</name>
<keyword evidence="1" id="KW-0815">Transposition</keyword>
<reference evidence="6" key="1">
    <citation type="journal article" date="2022" name="Plant J.">
        <title>Strategies of tolerance reflected in two North American maple genomes.</title>
        <authorList>
            <person name="McEvoy S.L."/>
            <person name="Sezen U.U."/>
            <person name="Trouern-Trend A."/>
            <person name="McMahon S.M."/>
            <person name="Schaberg P.G."/>
            <person name="Yang J."/>
            <person name="Wegrzyn J.L."/>
            <person name="Swenson N.G."/>
        </authorList>
    </citation>
    <scope>NUCLEOTIDE SEQUENCE</scope>
    <source>
        <strain evidence="6">NS2018</strain>
    </source>
</reference>
<dbReference type="GO" id="GO:0004803">
    <property type="term" value="F:transposase activity"/>
    <property type="evidence" value="ECO:0007669"/>
    <property type="project" value="InterPro"/>
</dbReference>
<evidence type="ECO:0008006" key="8">
    <source>
        <dbReference type="Google" id="ProtNLM"/>
    </source>
</evidence>
<dbReference type="InterPro" id="IPR001207">
    <property type="entry name" value="Transposase_mutator"/>
</dbReference>
<evidence type="ECO:0000259" key="5">
    <source>
        <dbReference type="Pfam" id="PF10551"/>
    </source>
</evidence>
<dbReference type="InterPro" id="IPR004332">
    <property type="entry name" value="Transposase_MuDR"/>
</dbReference>
<dbReference type="PANTHER" id="PTHR31973:SF187">
    <property type="entry name" value="MUTATOR TRANSPOSASE MUDRA PROTEIN"/>
    <property type="match status" value="1"/>
</dbReference>
<evidence type="ECO:0000256" key="3">
    <source>
        <dbReference type="ARBA" id="ARBA00023172"/>
    </source>
</evidence>
<dbReference type="AlphaFoldDB" id="A0AA39SL10"/>
<reference evidence="6" key="2">
    <citation type="submission" date="2023-06" db="EMBL/GenBank/DDBJ databases">
        <authorList>
            <person name="Swenson N.G."/>
            <person name="Wegrzyn J.L."/>
            <person name="Mcevoy S.L."/>
        </authorList>
    </citation>
    <scope>NUCLEOTIDE SEQUENCE</scope>
    <source>
        <strain evidence="6">NS2018</strain>
        <tissue evidence="6">Leaf</tissue>
    </source>
</reference>
<evidence type="ECO:0000313" key="6">
    <source>
        <dbReference type="EMBL" id="KAK0594996.1"/>
    </source>
</evidence>
<evidence type="ECO:0000256" key="1">
    <source>
        <dbReference type="ARBA" id="ARBA00022578"/>
    </source>
</evidence>
<sequence>MEFHNADMFRKAIITHFVRHRKVVKFKKNDPNRIRVVCKDEVCKWFVLASWLSDHKNFKIESLLDDHTCVMPFKNKYISYKLIAEKYIGQWRANPDWNFTEMVEQLSANTNVDASKWQYYCARSALRKVIQGSIKEQYSNLWEYAVEIKKINPESSVIMKCYMVTSGANPRFHRLYICLGVLKKGWKEGCRHILGLDGCFVKGYHMGQLLTVIGVDPNNHMYQVVYALVESECRETWLWFLELLSVDLELNNSYGIVWITDKQKGLIDAIMEVFPHSEHRYCVKHFYNNFKNSNKGLMLKHLLWGATKSTTKQV</sequence>
<dbReference type="EMBL" id="JAUESC010000004">
    <property type="protein sequence ID" value="KAK0594996.1"/>
    <property type="molecule type" value="Genomic_DNA"/>
</dbReference>
<evidence type="ECO:0000313" key="7">
    <source>
        <dbReference type="Proteomes" id="UP001168877"/>
    </source>
</evidence>
<keyword evidence="2" id="KW-0238">DNA-binding</keyword>
<evidence type="ECO:0000259" key="4">
    <source>
        <dbReference type="Pfam" id="PF03108"/>
    </source>
</evidence>
<dbReference type="Pfam" id="PF03108">
    <property type="entry name" value="DBD_Tnp_Mut"/>
    <property type="match status" value="1"/>
</dbReference>
<comment type="caution">
    <text evidence="6">The sequence shown here is derived from an EMBL/GenBank/DDBJ whole genome shotgun (WGS) entry which is preliminary data.</text>
</comment>